<comment type="similarity">
    <text evidence="2 9">Belongs to the nucleoporin Nup85 family.</text>
</comment>
<dbReference type="GO" id="GO:0031965">
    <property type="term" value="C:nuclear membrane"/>
    <property type="evidence" value="ECO:0007669"/>
    <property type="project" value="UniProtKB-UniRule"/>
</dbReference>
<dbReference type="GO" id="GO:0006406">
    <property type="term" value="P:mRNA export from nucleus"/>
    <property type="evidence" value="ECO:0007669"/>
    <property type="project" value="TreeGrafter"/>
</dbReference>
<keyword evidence="3 9" id="KW-0813">Transport</keyword>
<keyword evidence="11" id="KW-1185">Reference proteome</keyword>
<comment type="function">
    <text evidence="9">Functions as a component of the nuclear pore complex (NPC).</text>
</comment>
<evidence type="ECO:0000256" key="4">
    <source>
        <dbReference type="ARBA" id="ARBA00022816"/>
    </source>
</evidence>
<reference evidence="10" key="1">
    <citation type="submission" date="2023-10" db="EMBL/GenBank/DDBJ databases">
        <title>Genome assembly of Pristionchus species.</title>
        <authorList>
            <person name="Yoshida K."/>
            <person name="Sommer R.J."/>
        </authorList>
    </citation>
    <scope>NUCLEOTIDE SEQUENCE</scope>
    <source>
        <strain evidence="10">RS5133</strain>
    </source>
</reference>
<dbReference type="Proteomes" id="UP001432322">
    <property type="component" value="Unassembled WGS sequence"/>
</dbReference>
<keyword evidence="4 9" id="KW-0509">mRNA transport</keyword>
<evidence type="ECO:0000256" key="7">
    <source>
        <dbReference type="ARBA" id="ARBA00023132"/>
    </source>
</evidence>
<evidence type="ECO:0000256" key="3">
    <source>
        <dbReference type="ARBA" id="ARBA00022448"/>
    </source>
</evidence>
<evidence type="ECO:0000256" key="9">
    <source>
        <dbReference type="RuleBase" id="RU365073"/>
    </source>
</evidence>
<proteinExistence type="inferred from homology"/>
<evidence type="ECO:0000256" key="6">
    <source>
        <dbReference type="ARBA" id="ARBA00023010"/>
    </source>
</evidence>
<keyword evidence="8 9" id="KW-0539">Nucleus</keyword>
<accession>A0AAV5V6D2</accession>
<evidence type="ECO:0000313" key="10">
    <source>
        <dbReference type="EMBL" id="GMT15004.1"/>
    </source>
</evidence>
<name>A0AAV5V6D2_9BILA</name>
<dbReference type="GO" id="GO:0017056">
    <property type="term" value="F:structural constituent of nuclear pore"/>
    <property type="evidence" value="ECO:0007669"/>
    <property type="project" value="TreeGrafter"/>
</dbReference>
<feature type="non-terminal residue" evidence="10">
    <location>
        <position position="1"/>
    </location>
</feature>
<keyword evidence="6 9" id="KW-0811">Translocation</keyword>
<comment type="caution">
    <text evidence="10">The sequence shown here is derived from an EMBL/GenBank/DDBJ whole genome shotgun (WGS) entry which is preliminary data.</text>
</comment>
<evidence type="ECO:0000313" key="11">
    <source>
        <dbReference type="Proteomes" id="UP001432322"/>
    </source>
</evidence>
<comment type="subunit">
    <text evidence="9">Component of the nuclear pore complex (NPC).</text>
</comment>
<evidence type="ECO:0000256" key="1">
    <source>
        <dbReference type="ARBA" id="ARBA00004567"/>
    </source>
</evidence>
<gene>
    <name evidence="10" type="ORF">PFISCL1PPCAC_6301</name>
</gene>
<evidence type="ECO:0000256" key="8">
    <source>
        <dbReference type="ARBA" id="ARBA00023242"/>
    </source>
</evidence>
<dbReference type="GO" id="GO:0045893">
    <property type="term" value="P:positive regulation of DNA-templated transcription"/>
    <property type="evidence" value="ECO:0007669"/>
    <property type="project" value="TreeGrafter"/>
</dbReference>
<dbReference type="PANTHER" id="PTHR13373">
    <property type="entry name" value="FROUNT PROTEIN-RELATED"/>
    <property type="match status" value="1"/>
</dbReference>
<evidence type="ECO:0000256" key="2">
    <source>
        <dbReference type="ARBA" id="ARBA00005573"/>
    </source>
</evidence>
<keyword evidence="5 9" id="KW-0653">Protein transport</keyword>
<organism evidence="10 11">
    <name type="scientific">Pristionchus fissidentatus</name>
    <dbReference type="NCBI Taxonomy" id="1538716"/>
    <lineage>
        <taxon>Eukaryota</taxon>
        <taxon>Metazoa</taxon>
        <taxon>Ecdysozoa</taxon>
        <taxon>Nematoda</taxon>
        <taxon>Chromadorea</taxon>
        <taxon>Rhabditida</taxon>
        <taxon>Rhabditina</taxon>
        <taxon>Diplogasteromorpha</taxon>
        <taxon>Diplogasteroidea</taxon>
        <taxon>Neodiplogasteridae</taxon>
        <taxon>Pristionchus</taxon>
    </lineage>
</organism>
<dbReference type="GO" id="GO:0031080">
    <property type="term" value="C:nuclear pore outer ring"/>
    <property type="evidence" value="ECO:0007669"/>
    <property type="project" value="TreeGrafter"/>
</dbReference>
<sequence length="596" mass="67515">IKMTSEYKFAFSEGSTIEVVSEQKRDGSSSSRINEYFTPEFQLFSSPSMRKLIMEMHAVFTSTIVASKASKLSSTQAVSFSRQYRSVLQRVCETGDETSAWSLFETLFFCPAQTPLVCDLSLWAQQSFSDSTNAMHNLVEERSVHMAAIDLCPSYWSTVTLHLLSCQWNTLSSLLEEGNPDESRKALAETLKAFKFDWLTKEESLPHVDRWQKKLKDDQVEGVFNRNGNIQQLVDILLGKDAAIATSSSLLSRWWQLVPIVVLTKYRVINPKQLQSIAQKCRSLWLISDPVVDVFDSMLSLNVHESLSHLSASIWISAHLTDLLYHTEQDRRHSESTLELRRSLLREYGTALFAHSSLWHLGVDYLYNAGREGQNDVMNLLCALPLDSERTARRALREAEMIMSADGMEGEGGESNRATRCIVRTMSGRHLKGRRWTPALTWATRDYSGECLMEVVTRILNSATGEEIGQLEVIEQLGDERVLGSPSLTLLFNLYRFHRADREQDKEAALRILVDTVTSPDLPCVFSEKLLNELLRFLETQEASLDINSIYSLMELIKTPSMDKVDQSIIGSIRLRLVESLSSSITPIRSAPFLVR</sequence>
<dbReference type="GO" id="GO:0006606">
    <property type="term" value="P:protein import into nucleus"/>
    <property type="evidence" value="ECO:0007669"/>
    <property type="project" value="TreeGrafter"/>
</dbReference>
<comment type="subcellular location">
    <subcellularLocation>
        <location evidence="1 9">Nucleus</location>
        <location evidence="1 9">Nuclear pore complex</location>
    </subcellularLocation>
</comment>
<protein>
    <recommendedName>
        <fullName evidence="9">Nuclear pore complex protein Nup85</fullName>
    </recommendedName>
</protein>
<dbReference type="AlphaFoldDB" id="A0AAV5V6D2"/>
<keyword evidence="7 9" id="KW-0906">Nuclear pore complex</keyword>
<dbReference type="PANTHER" id="PTHR13373:SF21">
    <property type="entry name" value="NUCLEAR PORE COMPLEX PROTEIN NUP85"/>
    <property type="match status" value="1"/>
</dbReference>
<evidence type="ECO:0000256" key="5">
    <source>
        <dbReference type="ARBA" id="ARBA00022927"/>
    </source>
</evidence>
<keyword evidence="9" id="KW-0472">Membrane</keyword>
<dbReference type="EMBL" id="BTSY01000002">
    <property type="protein sequence ID" value="GMT15004.1"/>
    <property type="molecule type" value="Genomic_DNA"/>
</dbReference>
<dbReference type="Pfam" id="PF07575">
    <property type="entry name" value="Nucleopor_Nup85"/>
    <property type="match status" value="1"/>
</dbReference>
<dbReference type="InterPro" id="IPR011502">
    <property type="entry name" value="Nucleoporin_Nup85"/>
</dbReference>